<sequence>MLGQLPSRFPPARPWPLLAPAITATVLAWSLAELPAALPFVDARVYAGGVRAWLAGEALYRVPIPALPGTDFTLPFTYPPFALLPFVALFSSSVLLGVVLLTAAGLLALWGTLLLVARRTTPDEPTARGLAAALVGASLLFEPVSETLLFGQVNLLLLGVVAADCLARSPRWPRGALVGVAAAVKLTPAVFVVFFLAHRQWRAAATAGLAFLGCTLVGWVMAPASSLDYWTRAVLDPSRVGTVAYVGNQSIRGVLERLGLSAATATPVWLLLSLAVGLVALRVVRRARAAGDDVTAFLTLCATTVLVSPISWSHHWVWTAPLALVLLRHALRTRDIASWWTAAGVLVIVTTSPHWETLAAQDRGSLSWWQQPLAASYVLMALALLALAARSRGALVPDTSVGPATPGPHRASTATVPA</sequence>
<gene>
    <name evidence="10" type="ORF">SAMN05444320_12337</name>
</gene>
<dbReference type="GO" id="GO:0005886">
    <property type="term" value="C:plasma membrane"/>
    <property type="evidence" value="ECO:0007669"/>
    <property type="project" value="UniProtKB-SubCell"/>
</dbReference>
<dbReference type="Proteomes" id="UP000184501">
    <property type="component" value="Unassembled WGS sequence"/>
</dbReference>
<evidence type="ECO:0000256" key="5">
    <source>
        <dbReference type="ARBA" id="ARBA00022989"/>
    </source>
</evidence>
<evidence type="ECO:0000313" key="11">
    <source>
        <dbReference type="Proteomes" id="UP000184501"/>
    </source>
</evidence>
<evidence type="ECO:0000256" key="3">
    <source>
        <dbReference type="ARBA" id="ARBA00022679"/>
    </source>
</evidence>
<evidence type="ECO:0000256" key="2">
    <source>
        <dbReference type="ARBA" id="ARBA00022475"/>
    </source>
</evidence>
<organism evidence="10 11">
    <name type="scientific">Streptoalloteichus hindustanus</name>
    <dbReference type="NCBI Taxonomy" id="2017"/>
    <lineage>
        <taxon>Bacteria</taxon>
        <taxon>Bacillati</taxon>
        <taxon>Actinomycetota</taxon>
        <taxon>Actinomycetes</taxon>
        <taxon>Pseudonocardiales</taxon>
        <taxon>Pseudonocardiaceae</taxon>
        <taxon>Streptoalloteichus</taxon>
    </lineage>
</organism>
<comment type="similarity">
    <text evidence="7">Belongs to the glycosyltransferase 87 family.</text>
</comment>
<evidence type="ECO:0000256" key="4">
    <source>
        <dbReference type="ARBA" id="ARBA00022692"/>
    </source>
</evidence>
<feature type="transmembrane region" description="Helical" evidence="9">
    <location>
        <begin position="84"/>
        <end position="117"/>
    </location>
</feature>
<keyword evidence="4 9" id="KW-0812">Transmembrane</keyword>
<reference evidence="10 11" key="1">
    <citation type="submission" date="2016-11" db="EMBL/GenBank/DDBJ databases">
        <authorList>
            <person name="Jaros S."/>
            <person name="Januszkiewicz K."/>
            <person name="Wedrychowicz H."/>
        </authorList>
    </citation>
    <scope>NUCLEOTIDE SEQUENCE [LARGE SCALE GENOMIC DNA]</scope>
    <source>
        <strain evidence="10 11">DSM 44523</strain>
    </source>
</reference>
<feature type="transmembrane region" description="Helical" evidence="9">
    <location>
        <begin position="176"/>
        <end position="196"/>
    </location>
</feature>
<feature type="transmembrane region" description="Helical" evidence="9">
    <location>
        <begin position="129"/>
        <end position="150"/>
    </location>
</feature>
<feature type="transmembrane region" description="Helical" evidence="9">
    <location>
        <begin position="293"/>
        <end position="310"/>
    </location>
</feature>
<name>A0A1M5QDS7_STRHI</name>
<dbReference type="OrthoDB" id="9774600at2"/>
<dbReference type="STRING" id="2017.SAMN05444320_12337"/>
<proteinExistence type="inferred from homology"/>
<feature type="transmembrane region" description="Helical" evidence="9">
    <location>
        <begin position="338"/>
        <end position="355"/>
    </location>
</feature>
<feature type="transmembrane region" description="Helical" evidence="9">
    <location>
        <begin position="203"/>
        <end position="222"/>
    </location>
</feature>
<evidence type="ECO:0000313" key="10">
    <source>
        <dbReference type="EMBL" id="SHH12118.1"/>
    </source>
</evidence>
<feature type="region of interest" description="Disordered" evidence="8">
    <location>
        <begin position="399"/>
        <end position="418"/>
    </location>
</feature>
<dbReference type="InterPro" id="IPR018584">
    <property type="entry name" value="GT87"/>
</dbReference>
<dbReference type="Pfam" id="PF09594">
    <property type="entry name" value="GT87"/>
    <property type="match status" value="1"/>
</dbReference>
<keyword evidence="11" id="KW-1185">Reference proteome</keyword>
<evidence type="ECO:0000256" key="7">
    <source>
        <dbReference type="ARBA" id="ARBA00024033"/>
    </source>
</evidence>
<evidence type="ECO:0000256" key="1">
    <source>
        <dbReference type="ARBA" id="ARBA00004651"/>
    </source>
</evidence>
<dbReference type="GO" id="GO:0016758">
    <property type="term" value="F:hexosyltransferase activity"/>
    <property type="evidence" value="ECO:0007669"/>
    <property type="project" value="InterPro"/>
</dbReference>
<feature type="transmembrane region" description="Helical" evidence="9">
    <location>
        <begin position="258"/>
        <end position="281"/>
    </location>
</feature>
<keyword evidence="10" id="KW-0328">Glycosyltransferase</keyword>
<keyword evidence="3 10" id="KW-0808">Transferase</keyword>
<dbReference type="AlphaFoldDB" id="A0A1M5QDS7"/>
<evidence type="ECO:0000256" key="9">
    <source>
        <dbReference type="SAM" id="Phobius"/>
    </source>
</evidence>
<protein>
    <submittedName>
        <fullName evidence="10">Alpha-1,2-mannosyltransferase</fullName>
    </submittedName>
</protein>
<evidence type="ECO:0000256" key="8">
    <source>
        <dbReference type="SAM" id="MobiDB-lite"/>
    </source>
</evidence>
<evidence type="ECO:0000256" key="6">
    <source>
        <dbReference type="ARBA" id="ARBA00023136"/>
    </source>
</evidence>
<keyword evidence="2" id="KW-1003">Cell membrane</keyword>
<comment type="subcellular location">
    <subcellularLocation>
        <location evidence="1">Cell membrane</location>
        <topology evidence="1">Multi-pass membrane protein</topology>
    </subcellularLocation>
</comment>
<keyword evidence="5 9" id="KW-1133">Transmembrane helix</keyword>
<dbReference type="RefSeq" id="WP_073490156.1">
    <property type="nucleotide sequence ID" value="NZ_FQVN01000023.1"/>
</dbReference>
<keyword evidence="6 9" id="KW-0472">Membrane</keyword>
<feature type="transmembrane region" description="Helical" evidence="9">
    <location>
        <begin position="367"/>
        <end position="389"/>
    </location>
</feature>
<dbReference type="EMBL" id="FQVN01000023">
    <property type="protein sequence ID" value="SHH12118.1"/>
    <property type="molecule type" value="Genomic_DNA"/>
</dbReference>
<accession>A0A1M5QDS7</accession>